<accession>A0ABM4BZT5</accession>
<keyword evidence="1" id="KW-1185">Reference proteome</keyword>
<dbReference type="RefSeq" id="XP_065654789.1">
    <property type="nucleotide sequence ID" value="XM_065798717.1"/>
</dbReference>
<sequence>MESKNKPLQQFQTPTTMAVVQPYKPDPPIDNGSTHDSHGNRIRNFEVSQLLKHKNDIQKTWNIIKEVIGKKDMSISRLPKKLIINDCEIIKDTIIANSFNHAFVSTGPSLASKINKSKTCFKSYLNSNNNIMDNNMLTETELLDAMYLLKPNKGNGVDDVSSNVVIKSMPYLKIPLLHIFTLSLNQGIFPDKLKIARVIPILKSGDETSVSNYRPISILSYFLKLLEHIMYKRLYYFLDVNNILYSKQFGFKKSHSADQAIVHLVHDIFKSFDENKYTLGVFIDLISKQRAIKSY</sequence>
<dbReference type="PANTHER" id="PTHR19446">
    <property type="entry name" value="REVERSE TRANSCRIPTASES"/>
    <property type="match status" value="1"/>
</dbReference>
<reference evidence="2" key="1">
    <citation type="submission" date="2025-08" db="UniProtKB">
        <authorList>
            <consortium name="RefSeq"/>
        </authorList>
    </citation>
    <scope>IDENTIFICATION</scope>
</reference>
<evidence type="ECO:0000313" key="2">
    <source>
        <dbReference type="RefSeq" id="XP_065654789.1"/>
    </source>
</evidence>
<protein>
    <submittedName>
        <fullName evidence="2">Uncharacterized protein LOC136081403</fullName>
    </submittedName>
</protein>
<evidence type="ECO:0000313" key="1">
    <source>
        <dbReference type="Proteomes" id="UP001652625"/>
    </source>
</evidence>
<dbReference type="GeneID" id="136081403"/>
<organism evidence="1 2">
    <name type="scientific">Hydra vulgaris</name>
    <name type="common">Hydra</name>
    <name type="synonym">Hydra attenuata</name>
    <dbReference type="NCBI Taxonomy" id="6087"/>
    <lineage>
        <taxon>Eukaryota</taxon>
        <taxon>Metazoa</taxon>
        <taxon>Cnidaria</taxon>
        <taxon>Hydrozoa</taxon>
        <taxon>Hydroidolina</taxon>
        <taxon>Anthoathecata</taxon>
        <taxon>Aplanulata</taxon>
        <taxon>Hydridae</taxon>
        <taxon>Hydra</taxon>
    </lineage>
</organism>
<name>A0ABM4BZT5_HYDVU</name>
<proteinExistence type="predicted"/>
<gene>
    <name evidence="2" type="primary">LOC136081403</name>
</gene>
<dbReference type="Proteomes" id="UP001652625">
    <property type="component" value="Chromosome 06"/>
</dbReference>